<dbReference type="AlphaFoldDB" id="A0AAV1RYM0"/>
<evidence type="ECO:0000313" key="1">
    <source>
        <dbReference type="EMBL" id="CAK7341907.1"/>
    </source>
</evidence>
<proteinExistence type="predicted"/>
<sequence length="68" mass="7897">METAVLVHNVHQRNVKERYGQPRESCRVKGPKHVINCLAIHDNYYDKWNGGFVKLLFPILQFLTTEGS</sequence>
<accession>A0AAV1RYM0</accession>
<protein>
    <submittedName>
        <fullName evidence="1">Uncharacterized protein</fullName>
    </submittedName>
</protein>
<organism evidence="1 2">
    <name type="scientific">Dovyalis caffra</name>
    <dbReference type="NCBI Taxonomy" id="77055"/>
    <lineage>
        <taxon>Eukaryota</taxon>
        <taxon>Viridiplantae</taxon>
        <taxon>Streptophyta</taxon>
        <taxon>Embryophyta</taxon>
        <taxon>Tracheophyta</taxon>
        <taxon>Spermatophyta</taxon>
        <taxon>Magnoliopsida</taxon>
        <taxon>eudicotyledons</taxon>
        <taxon>Gunneridae</taxon>
        <taxon>Pentapetalae</taxon>
        <taxon>rosids</taxon>
        <taxon>fabids</taxon>
        <taxon>Malpighiales</taxon>
        <taxon>Salicaceae</taxon>
        <taxon>Flacourtieae</taxon>
        <taxon>Dovyalis</taxon>
    </lineage>
</organism>
<name>A0AAV1RYM0_9ROSI</name>
<gene>
    <name evidence="1" type="ORF">DCAF_LOCUS16522</name>
</gene>
<comment type="caution">
    <text evidence="1">The sequence shown here is derived from an EMBL/GenBank/DDBJ whole genome shotgun (WGS) entry which is preliminary data.</text>
</comment>
<dbReference type="Proteomes" id="UP001314170">
    <property type="component" value="Unassembled WGS sequence"/>
</dbReference>
<keyword evidence="2" id="KW-1185">Reference proteome</keyword>
<evidence type="ECO:0000313" key="2">
    <source>
        <dbReference type="Proteomes" id="UP001314170"/>
    </source>
</evidence>
<dbReference type="EMBL" id="CAWUPB010001160">
    <property type="protein sequence ID" value="CAK7341907.1"/>
    <property type="molecule type" value="Genomic_DNA"/>
</dbReference>
<reference evidence="1 2" key="1">
    <citation type="submission" date="2024-01" db="EMBL/GenBank/DDBJ databases">
        <authorList>
            <person name="Waweru B."/>
        </authorList>
    </citation>
    <scope>NUCLEOTIDE SEQUENCE [LARGE SCALE GENOMIC DNA]</scope>
</reference>